<gene>
    <name evidence="3" type="ORF">STAS_23003</name>
</gene>
<organism evidence="3 4">
    <name type="scientific">Striga asiatica</name>
    <name type="common">Asiatic witchweed</name>
    <name type="synonym">Buchnera asiatica</name>
    <dbReference type="NCBI Taxonomy" id="4170"/>
    <lineage>
        <taxon>Eukaryota</taxon>
        <taxon>Viridiplantae</taxon>
        <taxon>Streptophyta</taxon>
        <taxon>Embryophyta</taxon>
        <taxon>Tracheophyta</taxon>
        <taxon>Spermatophyta</taxon>
        <taxon>Magnoliopsida</taxon>
        <taxon>eudicotyledons</taxon>
        <taxon>Gunneridae</taxon>
        <taxon>Pentapetalae</taxon>
        <taxon>asterids</taxon>
        <taxon>lamiids</taxon>
        <taxon>Lamiales</taxon>
        <taxon>Orobanchaceae</taxon>
        <taxon>Buchnereae</taxon>
        <taxon>Striga</taxon>
    </lineage>
</organism>
<feature type="transmembrane region" description="Helical" evidence="1">
    <location>
        <begin position="122"/>
        <end position="153"/>
    </location>
</feature>
<reference evidence="4" key="1">
    <citation type="journal article" date="2019" name="Curr. Biol.">
        <title>Genome Sequence of Striga asiatica Provides Insight into the Evolution of Plant Parasitism.</title>
        <authorList>
            <person name="Yoshida S."/>
            <person name="Kim S."/>
            <person name="Wafula E.K."/>
            <person name="Tanskanen J."/>
            <person name="Kim Y.M."/>
            <person name="Honaas L."/>
            <person name="Yang Z."/>
            <person name="Spallek T."/>
            <person name="Conn C.E."/>
            <person name="Ichihashi Y."/>
            <person name="Cheong K."/>
            <person name="Cui S."/>
            <person name="Der J.P."/>
            <person name="Gundlach H."/>
            <person name="Jiao Y."/>
            <person name="Hori C."/>
            <person name="Ishida J.K."/>
            <person name="Kasahara H."/>
            <person name="Kiba T."/>
            <person name="Kim M.S."/>
            <person name="Koo N."/>
            <person name="Laohavisit A."/>
            <person name="Lee Y.H."/>
            <person name="Lumba S."/>
            <person name="McCourt P."/>
            <person name="Mortimer J.C."/>
            <person name="Mutuku J.M."/>
            <person name="Nomura T."/>
            <person name="Sasaki-Sekimoto Y."/>
            <person name="Seto Y."/>
            <person name="Wang Y."/>
            <person name="Wakatake T."/>
            <person name="Sakakibara H."/>
            <person name="Demura T."/>
            <person name="Yamaguchi S."/>
            <person name="Yoneyama K."/>
            <person name="Manabe R.I."/>
            <person name="Nelson D.C."/>
            <person name="Schulman A.H."/>
            <person name="Timko M.P."/>
            <person name="dePamphilis C.W."/>
            <person name="Choi D."/>
            <person name="Shirasu K."/>
        </authorList>
    </citation>
    <scope>NUCLEOTIDE SEQUENCE [LARGE SCALE GENOMIC DNA]</scope>
    <source>
        <strain evidence="4">cv. UVA1</strain>
    </source>
</reference>
<name>A0A5A7QNI6_STRAF</name>
<dbReference type="AlphaFoldDB" id="A0A5A7QNI6"/>
<accession>A0A5A7QNI6</accession>
<feature type="chain" id="PRO_5022943588" evidence="2">
    <location>
        <begin position="23"/>
        <end position="206"/>
    </location>
</feature>
<sequence length="206" mass="22413">MKMACPILPLLVFVLAAATAAARPCKTLFFYSATTTADYPFNSHHRNPNSDPLLQRQNPRYLTLIFTATSRFSIRRPRPEFGAVETLNGDTRPSQLVDMPSHLPIRVYSAVAGSIRDRSRDILLAISALAALLLGAGCGALTAAATYSVYVLFSRRRRRRVDSGEADLISSDDGASDDLSFFKEFGYVAVADAPKLADDTLGKPAK</sequence>
<protein>
    <submittedName>
        <fullName evidence="3">Uncharacterized protein</fullName>
    </submittedName>
</protein>
<feature type="signal peptide" evidence="2">
    <location>
        <begin position="1"/>
        <end position="22"/>
    </location>
</feature>
<evidence type="ECO:0000256" key="2">
    <source>
        <dbReference type="SAM" id="SignalP"/>
    </source>
</evidence>
<dbReference type="EMBL" id="BKCP01007404">
    <property type="protein sequence ID" value="GER46017.1"/>
    <property type="molecule type" value="Genomic_DNA"/>
</dbReference>
<dbReference type="Proteomes" id="UP000325081">
    <property type="component" value="Unassembled WGS sequence"/>
</dbReference>
<evidence type="ECO:0000313" key="3">
    <source>
        <dbReference type="EMBL" id="GER46017.1"/>
    </source>
</evidence>
<keyword evidence="1" id="KW-0812">Transmembrane</keyword>
<evidence type="ECO:0000313" key="4">
    <source>
        <dbReference type="Proteomes" id="UP000325081"/>
    </source>
</evidence>
<evidence type="ECO:0000256" key="1">
    <source>
        <dbReference type="SAM" id="Phobius"/>
    </source>
</evidence>
<keyword evidence="2" id="KW-0732">Signal</keyword>
<dbReference type="PANTHER" id="PTHR35107:SF2">
    <property type="entry name" value="EXPRESSED PROTEIN"/>
    <property type="match status" value="1"/>
</dbReference>
<keyword evidence="1" id="KW-1133">Transmembrane helix</keyword>
<proteinExistence type="predicted"/>
<keyword evidence="4" id="KW-1185">Reference proteome</keyword>
<dbReference type="PANTHER" id="PTHR35107">
    <property type="entry name" value="EXPRESSED PROTEIN"/>
    <property type="match status" value="1"/>
</dbReference>
<keyword evidence="1" id="KW-0472">Membrane</keyword>
<comment type="caution">
    <text evidence="3">The sequence shown here is derived from an EMBL/GenBank/DDBJ whole genome shotgun (WGS) entry which is preliminary data.</text>
</comment>